<protein>
    <submittedName>
        <fullName evidence="1">Uncharacterized protein</fullName>
    </submittedName>
</protein>
<organism evidence="1 2">
    <name type="scientific">Granulicella mallensis</name>
    <dbReference type="NCBI Taxonomy" id="940614"/>
    <lineage>
        <taxon>Bacteria</taxon>
        <taxon>Pseudomonadati</taxon>
        <taxon>Acidobacteriota</taxon>
        <taxon>Terriglobia</taxon>
        <taxon>Terriglobales</taxon>
        <taxon>Acidobacteriaceae</taxon>
        <taxon>Granulicella</taxon>
    </lineage>
</organism>
<reference evidence="1 2" key="1">
    <citation type="submission" date="2020-08" db="EMBL/GenBank/DDBJ databases">
        <title>Genomic Encyclopedia of Type Strains, Phase IV (KMG-V): Genome sequencing to study the core and pangenomes of soil and plant-associated prokaryotes.</title>
        <authorList>
            <person name="Whitman W."/>
        </authorList>
    </citation>
    <scope>NUCLEOTIDE SEQUENCE [LARGE SCALE GENOMIC DNA]</scope>
    <source>
        <strain evidence="1 2">X5P3</strain>
    </source>
</reference>
<dbReference type="EMBL" id="JACHIO010000030">
    <property type="protein sequence ID" value="MBB5066602.1"/>
    <property type="molecule type" value="Genomic_DNA"/>
</dbReference>
<dbReference type="AlphaFoldDB" id="A0A7W8EC74"/>
<gene>
    <name evidence="1" type="ORF">HDF15_004983</name>
</gene>
<sequence length="316" mass="35255">MRFATLDDTVLNQWCSYAKSCYGTKTPADLKIAYLSGSEPENDLIVLLDLGIDIANVWAFEQEASLYKAALAKAHALHPSLKVYPGKIETFAASSNMRFDIIYLDFTGALFSAASKPFRALHGILENHALSTLGVLIVNTAEPEQTPDSVDLLARYFQNQLWVEATVYGEKRADGSPIEHYVEGPDSYGFELQKLKSLVEENFGAAYSAFATQYPALYANYIQPAPGVMSDTVAKKRFFNPDQKAMNAEIDRFSNADAFLFIFLAIKLQQTSIQRRGTSNWALTCCYPLTTIPCSISCWDYRRTTERTRGRCSGFS</sequence>
<name>A0A7W8EC74_9BACT</name>
<evidence type="ECO:0000313" key="2">
    <source>
        <dbReference type="Proteomes" id="UP000584867"/>
    </source>
</evidence>
<comment type="caution">
    <text evidence="1">The sequence shown here is derived from an EMBL/GenBank/DDBJ whole genome shotgun (WGS) entry which is preliminary data.</text>
</comment>
<dbReference type="RefSeq" id="WP_184260479.1">
    <property type="nucleotide sequence ID" value="NZ_JACHIO010000030.1"/>
</dbReference>
<accession>A0A7W8EC74</accession>
<proteinExistence type="predicted"/>
<evidence type="ECO:0000313" key="1">
    <source>
        <dbReference type="EMBL" id="MBB5066602.1"/>
    </source>
</evidence>
<dbReference type="Proteomes" id="UP000584867">
    <property type="component" value="Unassembled WGS sequence"/>
</dbReference>